<dbReference type="InterPro" id="IPR004653">
    <property type="entry name" value="DusA"/>
</dbReference>
<comment type="catalytic activity">
    <reaction evidence="9">
        <text>5,6-dihydrouridine(20a) in tRNA + NADP(+) = uridine(20a) in tRNA + NADPH + H(+)</text>
        <dbReference type="Rhea" id="RHEA:53344"/>
        <dbReference type="Rhea" id="RHEA-COMP:13535"/>
        <dbReference type="Rhea" id="RHEA-COMP:13536"/>
        <dbReference type="ChEBI" id="CHEBI:15378"/>
        <dbReference type="ChEBI" id="CHEBI:57783"/>
        <dbReference type="ChEBI" id="CHEBI:58349"/>
        <dbReference type="ChEBI" id="CHEBI:65315"/>
        <dbReference type="ChEBI" id="CHEBI:74443"/>
    </reaction>
</comment>
<feature type="binding site" evidence="9">
    <location>
        <position position="142"/>
    </location>
    <ligand>
        <name>FMN</name>
        <dbReference type="ChEBI" id="CHEBI:58210"/>
    </ligand>
</feature>
<evidence type="ECO:0000256" key="4">
    <source>
        <dbReference type="ARBA" id="ARBA00022643"/>
    </source>
</evidence>
<evidence type="ECO:0000313" key="12">
    <source>
        <dbReference type="Proteomes" id="UP001193035"/>
    </source>
</evidence>
<comment type="cofactor">
    <cofactor evidence="1 9">
        <name>FMN</name>
        <dbReference type="ChEBI" id="CHEBI:58210"/>
    </cofactor>
</comment>
<dbReference type="CDD" id="cd02801">
    <property type="entry name" value="DUS_like_FMN"/>
    <property type="match status" value="1"/>
</dbReference>
<evidence type="ECO:0000256" key="9">
    <source>
        <dbReference type="HAMAP-Rule" id="MF_02041"/>
    </source>
</evidence>
<reference evidence="11 12" key="1">
    <citation type="submission" date="2019-05" db="EMBL/GenBank/DDBJ databases">
        <title>Ruegeria sp. nov., isolated from tidal flat.</title>
        <authorList>
            <person name="Kim W."/>
        </authorList>
    </citation>
    <scope>NUCLEOTIDE SEQUENCE [LARGE SCALE GENOMIC DNA]</scope>
    <source>
        <strain evidence="11 12">CAU 1488</strain>
    </source>
</reference>
<feature type="site" description="Interacts with tRNA" evidence="9">
    <location>
        <position position="189"/>
    </location>
</feature>
<feature type="active site" description="Proton donor" evidence="9">
    <location>
        <position position="103"/>
    </location>
</feature>
<feature type="site" description="Interacts with tRNA; defines subfamily-specific binding signature" evidence="9">
    <location>
        <position position="303"/>
    </location>
</feature>
<keyword evidence="6 9" id="KW-0521">NADP</keyword>
<feature type="domain" description="DUS-like FMN-binding" evidence="10">
    <location>
        <begin position="18"/>
        <end position="326"/>
    </location>
</feature>
<name>A0ABY2WVF5_9RHOB</name>
<proteinExistence type="inferred from homology"/>
<dbReference type="HAMAP" id="MF_02041">
    <property type="entry name" value="DusA_subfam"/>
    <property type="match status" value="1"/>
</dbReference>
<sequence>MREKRDNTTLRHAARLSVAPMMDWTDRHCRYLHRLLSTRALLYTEMVTAPALVRGGALHLLDFSTEEHPVALQLGGSDPEELAQAARLGAEAGYDEINLNCGCPSDRVQSGTFGAVLMKEPVRVAECVAAMREAVDVEVTVKCRIGVDEQNPEQILPEFLDRIGAAGCGRVTIHARKAWLQGLSPKENRDIPPLDYDLVHRMKREFPHLHISINGGIASLDEAKRHLGAGLDGVMIGRAAYHQPADILCAADPEIFGIGAATDPVNAVHAMLPYIERHLSGGGRLHQITRHMLGLFAGRPGARGWRRALSEGAVRDGAGPELVLAALERVAPMERTAEVV</sequence>
<comment type="function">
    <text evidence="9">Catalyzes the synthesis of 5,6-dihydrouridine (D), a modified base found in the D-loop of most tRNAs, via the reduction of the C5-C6 double bond in target uridines. Specifically modifies U20 and U20a in tRNAs.</text>
</comment>
<comment type="similarity">
    <text evidence="9">Belongs to the Dus family. DusA subfamily.</text>
</comment>
<keyword evidence="4 9" id="KW-0288">FMN</keyword>
<keyword evidence="3 9" id="KW-0285">Flavoprotein</keyword>
<evidence type="ECO:0000256" key="1">
    <source>
        <dbReference type="ARBA" id="ARBA00001917"/>
    </source>
</evidence>
<evidence type="ECO:0000256" key="6">
    <source>
        <dbReference type="ARBA" id="ARBA00022857"/>
    </source>
</evidence>
<feature type="binding site" evidence="9">
    <location>
        <position position="73"/>
    </location>
    <ligand>
        <name>FMN</name>
        <dbReference type="ChEBI" id="CHEBI:58210"/>
    </ligand>
</feature>
<feature type="binding site" evidence="9">
    <location>
        <position position="174"/>
    </location>
    <ligand>
        <name>FMN</name>
        <dbReference type="ChEBI" id="CHEBI:58210"/>
    </ligand>
</feature>
<comment type="caution">
    <text evidence="11">The sequence shown here is derived from an EMBL/GenBank/DDBJ whole genome shotgun (WGS) entry which is preliminary data.</text>
</comment>
<feature type="site" description="Interacts with tRNA" evidence="9">
    <location>
        <position position="100"/>
    </location>
</feature>
<evidence type="ECO:0000313" key="11">
    <source>
        <dbReference type="EMBL" id="TMV06573.1"/>
    </source>
</evidence>
<keyword evidence="5 9" id="KW-0819">tRNA processing</keyword>
<dbReference type="Pfam" id="PF01207">
    <property type="entry name" value="Dus"/>
    <property type="match status" value="1"/>
</dbReference>
<comment type="catalytic activity">
    <reaction evidence="9">
        <text>5,6-dihydrouridine(20) in tRNA + NADP(+) = uridine(20) in tRNA + NADPH + H(+)</text>
        <dbReference type="Rhea" id="RHEA:53336"/>
        <dbReference type="Rhea" id="RHEA-COMP:13533"/>
        <dbReference type="Rhea" id="RHEA-COMP:13534"/>
        <dbReference type="ChEBI" id="CHEBI:15378"/>
        <dbReference type="ChEBI" id="CHEBI:57783"/>
        <dbReference type="ChEBI" id="CHEBI:58349"/>
        <dbReference type="ChEBI" id="CHEBI:65315"/>
        <dbReference type="ChEBI" id="CHEBI:74443"/>
        <dbReference type="EC" id="1.3.1.91"/>
    </reaction>
</comment>
<dbReference type="Gene3D" id="3.20.20.70">
    <property type="entry name" value="Aldolase class I"/>
    <property type="match status" value="1"/>
</dbReference>
<feature type="site" description="Interacts with tRNA; defines subfamily-specific binding signature" evidence="9">
    <location>
        <position position="186"/>
    </location>
</feature>
<keyword evidence="2 9" id="KW-0820">tRNA-binding</keyword>
<comment type="catalytic activity">
    <reaction evidence="9">
        <text>5,6-dihydrouridine(20a) in tRNA + NAD(+) = uridine(20a) in tRNA + NADH + H(+)</text>
        <dbReference type="Rhea" id="RHEA:53348"/>
        <dbReference type="Rhea" id="RHEA-COMP:13535"/>
        <dbReference type="Rhea" id="RHEA-COMP:13536"/>
        <dbReference type="ChEBI" id="CHEBI:15378"/>
        <dbReference type="ChEBI" id="CHEBI:57540"/>
        <dbReference type="ChEBI" id="CHEBI:57945"/>
        <dbReference type="ChEBI" id="CHEBI:65315"/>
        <dbReference type="ChEBI" id="CHEBI:74443"/>
    </reaction>
</comment>
<dbReference type="EC" id="1.3.1.91" evidence="9"/>
<dbReference type="NCBIfam" id="NF008774">
    <property type="entry name" value="PRK11815.1"/>
    <property type="match status" value="1"/>
</dbReference>
<keyword evidence="7 9" id="KW-0694">RNA-binding</keyword>
<comment type="catalytic activity">
    <reaction evidence="9">
        <text>5,6-dihydrouridine(20) in tRNA + NAD(+) = uridine(20) in tRNA + NADH + H(+)</text>
        <dbReference type="Rhea" id="RHEA:53340"/>
        <dbReference type="Rhea" id="RHEA-COMP:13533"/>
        <dbReference type="Rhea" id="RHEA-COMP:13534"/>
        <dbReference type="ChEBI" id="CHEBI:15378"/>
        <dbReference type="ChEBI" id="CHEBI:57540"/>
        <dbReference type="ChEBI" id="CHEBI:57945"/>
        <dbReference type="ChEBI" id="CHEBI:65315"/>
        <dbReference type="ChEBI" id="CHEBI:74443"/>
        <dbReference type="EC" id="1.3.1.91"/>
    </reaction>
</comment>
<feature type="binding site" evidence="9">
    <location>
        <begin position="237"/>
        <end position="238"/>
    </location>
    <ligand>
        <name>FMN</name>
        <dbReference type="ChEBI" id="CHEBI:58210"/>
    </ligand>
</feature>
<evidence type="ECO:0000256" key="3">
    <source>
        <dbReference type="ARBA" id="ARBA00022630"/>
    </source>
</evidence>
<accession>A0ABY2WVF5</accession>
<evidence type="ECO:0000259" key="10">
    <source>
        <dbReference type="Pfam" id="PF01207"/>
    </source>
</evidence>
<gene>
    <name evidence="9 11" type="primary">dusA</name>
    <name evidence="11" type="ORF">FGK63_14365</name>
</gene>
<feature type="binding site" evidence="9">
    <location>
        <begin position="20"/>
        <end position="22"/>
    </location>
    <ligand>
        <name>FMN</name>
        <dbReference type="ChEBI" id="CHEBI:58210"/>
    </ligand>
</feature>
<organism evidence="11 12">
    <name type="scientific">Ruegeria sediminis</name>
    <dbReference type="NCBI Taxonomy" id="2583820"/>
    <lineage>
        <taxon>Bacteria</taxon>
        <taxon>Pseudomonadati</taxon>
        <taxon>Pseudomonadota</taxon>
        <taxon>Alphaproteobacteria</taxon>
        <taxon>Rhodobacterales</taxon>
        <taxon>Roseobacteraceae</taxon>
        <taxon>Ruegeria</taxon>
    </lineage>
</organism>
<evidence type="ECO:0000256" key="2">
    <source>
        <dbReference type="ARBA" id="ARBA00022555"/>
    </source>
</evidence>
<evidence type="ECO:0000256" key="5">
    <source>
        <dbReference type="ARBA" id="ARBA00022694"/>
    </source>
</evidence>
<dbReference type="PANTHER" id="PTHR42907:SF1">
    <property type="entry name" value="FMN-LINKED OXIDOREDUCTASES SUPERFAMILY PROTEIN"/>
    <property type="match status" value="1"/>
</dbReference>
<keyword evidence="12" id="KW-1185">Reference proteome</keyword>
<dbReference type="InterPro" id="IPR013785">
    <property type="entry name" value="Aldolase_TIM"/>
</dbReference>
<dbReference type="InterPro" id="IPR035587">
    <property type="entry name" value="DUS-like_FMN-bd"/>
</dbReference>
<evidence type="ECO:0000256" key="8">
    <source>
        <dbReference type="ARBA" id="ARBA00023002"/>
    </source>
</evidence>
<keyword evidence="8 9" id="KW-0560">Oxidoreductase</keyword>
<dbReference type="PROSITE" id="PS01136">
    <property type="entry name" value="UPF0034"/>
    <property type="match status" value="1"/>
</dbReference>
<feature type="site" description="Interacts with tRNA; defines subfamily-specific binding signature" evidence="9">
    <location>
        <position position="306"/>
    </location>
</feature>
<dbReference type="SUPFAM" id="SSF51395">
    <property type="entry name" value="FMN-linked oxidoreductases"/>
    <property type="match status" value="1"/>
</dbReference>
<dbReference type="Gene3D" id="1.20.120.1460">
    <property type="match status" value="1"/>
</dbReference>
<dbReference type="InterPro" id="IPR018517">
    <property type="entry name" value="tRNA_hU_synthase_CS"/>
</dbReference>
<dbReference type="EMBL" id="VCPD01000005">
    <property type="protein sequence ID" value="TMV06573.1"/>
    <property type="molecule type" value="Genomic_DNA"/>
</dbReference>
<dbReference type="Proteomes" id="UP001193035">
    <property type="component" value="Unassembled WGS sequence"/>
</dbReference>
<protein>
    <recommendedName>
        <fullName evidence="9">tRNA-dihydrouridine(20/20a) synthase</fullName>
        <ecNumber evidence="9">1.3.1.91</ecNumber>
    </recommendedName>
    <alternativeName>
        <fullName evidence="9">U20-specific dihydrouridine synthase</fullName>
        <shortName evidence="9">U20-specific Dus</shortName>
    </alternativeName>
    <alternativeName>
        <fullName evidence="9">tRNA-dihydrouridine synthase A</fullName>
    </alternativeName>
</protein>
<dbReference type="PANTHER" id="PTHR42907">
    <property type="entry name" value="FMN-LINKED OXIDOREDUCTASES SUPERFAMILY PROTEIN"/>
    <property type="match status" value="1"/>
</dbReference>
<dbReference type="GO" id="GO:0102264">
    <property type="term" value="F:tRNA-dihydrouridine20 synthase activity"/>
    <property type="evidence" value="ECO:0007669"/>
    <property type="project" value="UniProtKB-EC"/>
</dbReference>
<feature type="binding site" evidence="9">
    <location>
        <begin position="214"/>
        <end position="216"/>
    </location>
    <ligand>
        <name>FMN</name>
        <dbReference type="ChEBI" id="CHEBI:58210"/>
    </ligand>
</feature>
<evidence type="ECO:0000256" key="7">
    <source>
        <dbReference type="ARBA" id="ARBA00022884"/>
    </source>
</evidence>
<dbReference type="NCBIfam" id="TIGR00742">
    <property type="entry name" value="yjbN"/>
    <property type="match status" value="1"/>
</dbReference>